<protein>
    <recommendedName>
        <fullName evidence="2">Ataxin 2 SM domain-containing protein</fullName>
    </recommendedName>
</protein>
<dbReference type="InterPro" id="IPR025852">
    <property type="entry name" value="SM_dom_ATX"/>
</dbReference>
<organism evidence="3 4">
    <name type="scientific">Linum tenue</name>
    <dbReference type="NCBI Taxonomy" id="586396"/>
    <lineage>
        <taxon>Eukaryota</taxon>
        <taxon>Viridiplantae</taxon>
        <taxon>Streptophyta</taxon>
        <taxon>Embryophyta</taxon>
        <taxon>Tracheophyta</taxon>
        <taxon>Spermatophyta</taxon>
        <taxon>Magnoliopsida</taxon>
        <taxon>eudicotyledons</taxon>
        <taxon>Gunneridae</taxon>
        <taxon>Pentapetalae</taxon>
        <taxon>rosids</taxon>
        <taxon>fabids</taxon>
        <taxon>Malpighiales</taxon>
        <taxon>Linaceae</taxon>
        <taxon>Linum</taxon>
    </lineage>
</organism>
<feature type="region of interest" description="Disordered" evidence="1">
    <location>
        <begin position="231"/>
        <end position="275"/>
    </location>
</feature>
<dbReference type="InterPro" id="IPR045117">
    <property type="entry name" value="ATXN2-like"/>
</dbReference>
<evidence type="ECO:0000313" key="3">
    <source>
        <dbReference type="EMBL" id="CAI0436434.1"/>
    </source>
</evidence>
<name>A0AAV0LPG0_9ROSI</name>
<dbReference type="Pfam" id="PF14438">
    <property type="entry name" value="SM-ATX"/>
    <property type="match status" value="1"/>
</dbReference>
<dbReference type="PANTHER" id="PTHR12854:SF12">
    <property type="entry name" value="POLYADENYLATE-BINDING PROTEIN INTERACTING PROTEIN"/>
    <property type="match status" value="1"/>
</dbReference>
<dbReference type="PANTHER" id="PTHR12854">
    <property type="entry name" value="ATAXIN 2-RELATED"/>
    <property type="match status" value="1"/>
</dbReference>
<gene>
    <name evidence="3" type="ORF">LITE_LOCUS25094</name>
</gene>
<reference evidence="3" key="1">
    <citation type="submission" date="2022-08" db="EMBL/GenBank/DDBJ databases">
        <authorList>
            <person name="Gutierrez-Valencia J."/>
        </authorList>
    </citation>
    <scope>NUCLEOTIDE SEQUENCE</scope>
</reference>
<feature type="compositionally biased region" description="Low complexity" evidence="1">
    <location>
        <begin position="259"/>
        <end position="271"/>
    </location>
</feature>
<dbReference type="GO" id="GO:0034063">
    <property type="term" value="P:stress granule assembly"/>
    <property type="evidence" value="ECO:0007669"/>
    <property type="project" value="TreeGrafter"/>
</dbReference>
<accession>A0AAV0LPG0</accession>
<comment type="caution">
    <text evidence="3">The sequence shown here is derived from an EMBL/GenBank/DDBJ whole genome shotgun (WGS) entry which is preliminary data.</text>
</comment>
<feature type="domain" description="Ataxin 2 SM" evidence="2">
    <location>
        <begin position="18"/>
        <end position="96"/>
    </location>
</feature>
<dbReference type="AlphaFoldDB" id="A0AAV0LPG0"/>
<evidence type="ECO:0000259" key="2">
    <source>
        <dbReference type="Pfam" id="PF14438"/>
    </source>
</evidence>
<keyword evidence="4" id="KW-1185">Reference proteome</keyword>
<dbReference type="EMBL" id="CAMGYJ010000006">
    <property type="protein sequence ID" value="CAI0436434.1"/>
    <property type="molecule type" value="Genomic_DNA"/>
</dbReference>
<dbReference type="GO" id="GO:0010494">
    <property type="term" value="C:cytoplasmic stress granule"/>
    <property type="evidence" value="ECO:0007669"/>
    <property type="project" value="TreeGrafter"/>
</dbReference>
<evidence type="ECO:0000256" key="1">
    <source>
        <dbReference type="SAM" id="MobiDB-lite"/>
    </source>
</evidence>
<dbReference type="GO" id="GO:0003729">
    <property type="term" value="F:mRNA binding"/>
    <property type="evidence" value="ECO:0007669"/>
    <property type="project" value="TreeGrafter"/>
</dbReference>
<proteinExistence type="predicted"/>
<evidence type="ECO:0000313" key="4">
    <source>
        <dbReference type="Proteomes" id="UP001154282"/>
    </source>
</evidence>
<sequence>MGCPNRRESDQADPCVSDALLIATMCIIGLPVDVHVRDGSVYSGIFHTAYGDKEYGVVLKQAKLTKKGNCNVNVSVGSMVETLIIFSSDLVQVVAKGVLHPAEGINCKLTDCNVEAAVTNDSSEVSVKEAKQSEIFSGDRQITEQSRQIGDVLALVPEGQCKQKLGFQGKKSRLVYVILYAVYAVGSFHTEVRPLEGGYLSTKILPNGGCLEPTPALGKLANGFCDRPASADSTSASGASSGVSVASDPVSRHNSLTTSSDVPSPQSSESSKSSKEFKLNPGAKIFCPSFASSASAPSPAVPALGGMAYMPSSSPILPIPAPQPEVSIGPFAPRPSVPAKISPFSNLIAGNGGNNSQFSHPIVGHMGSRTPPLRYAGQYHTIPTGPAYVPPNSPPLMVGRLGQQLVYVQPVAHDLLQSTGGMSQMPVRPLIGPHQVQYPKHQGNAVVSGQGMPICMPPPFVGGGVQQPFTMPGHIPLLPPPIPANRHIPVPSSNALFATKFP</sequence>
<feature type="compositionally biased region" description="Low complexity" evidence="1">
    <location>
        <begin position="231"/>
        <end position="249"/>
    </location>
</feature>
<dbReference type="Proteomes" id="UP001154282">
    <property type="component" value="Unassembled WGS sequence"/>
</dbReference>